<keyword evidence="3" id="KW-1185">Reference proteome</keyword>
<dbReference type="Proteomes" id="UP000835052">
    <property type="component" value="Unassembled WGS sequence"/>
</dbReference>
<evidence type="ECO:0000313" key="3">
    <source>
        <dbReference type="Proteomes" id="UP000835052"/>
    </source>
</evidence>
<accession>A0A8S1HDZ2</accession>
<dbReference type="OrthoDB" id="5869910at2759"/>
<organism evidence="2 3">
    <name type="scientific">Caenorhabditis auriculariae</name>
    <dbReference type="NCBI Taxonomy" id="2777116"/>
    <lineage>
        <taxon>Eukaryota</taxon>
        <taxon>Metazoa</taxon>
        <taxon>Ecdysozoa</taxon>
        <taxon>Nematoda</taxon>
        <taxon>Chromadorea</taxon>
        <taxon>Rhabditida</taxon>
        <taxon>Rhabditina</taxon>
        <taxon>Rhabditomorpha</taxon>
        <taxon>Rhabditoidea</taxon>
        <taxon>Rhabditidae</taxon>
        <taxon>Peloderinae</taxon>
        <taxon>Caenorhabditis</taxon>
    </lineage>
</organism>
<keyword evidence="1" id="KW-0732">Signal</keyword>
<dbReference type="EMBL" id="CAJGYM010000040">
    <property type="protein sequence ID" value="CAD6194029.1"/>
    <property type="molecule type" value="Genomic_DNA"/>
</dbReference>
<proteinExistence type="predicted"/>
<name>A0A8S1HDZ2_9PELO</name>
<evidence type="ECO:0000256" key="1">
    <source>
        <dbReference type="SAM" id="SignalP"/>
    </source>
</evidence>
<sequence length="112" mass="12838">MCSSTTVLGVFFATFCVVTAFAVSDSLVEDLDGNLIVFPNVETPENDARGSFSSHIVALRPDYTFWKMVNVLRSMFDARTAEKRRSNREIDRPVQPELRSRRLLLNFGDYRR</sequence>
<reference evidence="2" key="1">
    <citation type="submission" date="2020-10" db="EMBL/GenBank/DDBJ databases">
        <authorList>
            <person name="Kikuchi T."/>
        </authorList>
    </citation>
    <scope>NUCLEOTIDE SEQUENCE</scope>
    <source>
        <strain evidence="2">NKZ352</strain>
    </source>
</reference>
<feature type="signal peptide" evidence="1">
    <location>
        <begin position="1"/>
        <end position="20"/>
    </location>
</feature>
<gene>
    <name evidence="2" type="ORF">CAUJ_LOCUS9948</name>
</gene>
<feature type="chain" id="PRO_5035837525" evidence="1">
    <location>
        <begin position="21"/>
        <end position="112"/>
    </location>
</feature>
<evidence type="ECO:0000313" key="2">
    <source>
        <dbReference type="EMBL" id="CAD6194029.1"/>
    </source>
</evidence>
<comment type="caution">
    <text evidence="2">The sequence shown here is derived from an EMBL/GenBank/DDBJ whole genome shotgun (WGS) entry which is preliminary data.</text>
</comment>
<protein>
    <submittedName>
        <fullName evidence="2">Uncharacterized protein</fullName>
    </submittedName>
</protein>
<dbReference type="AlphaFoldDB" id="A0A8S1HDZ2"/>